<sequence length="180" mass="21616">MNSETHYIIFSAYYKYGKTRTEIIVGEKKFRKYAIEHYWENNLNARVCTRYDFEQFLLHHDATYFDEKDRSVFEKILSEYKTDPNKYSEESYSWIVERPSKVDKNFRVHFIMNGHVFRYSEERAQYYSKFETMETSEITKLMVECGRQAIYGEEGWGWINIVTITGSDFKVKSEYGGYSG</sequence>
<proteinExistence type="predicted"/>
<organism evidence="1">
    <name type="scientific">Pithovirus LCPAC403</name>
    <dbReference type="NCBI Taxonomy" id="2506596"/>
    <lineage>
        <taxon>Viruses</taxon>
        <taxon>Pithoviruses</taxon>
    </lineage>
</organism>
<accession>A0A481ZBA0</accession>
<dbReference type="EMBL" id="MK500588">
    <property type="protein sequence ID" value="QBK92916.1"/>
    <property type="molecule type" value="Genomic_DNA"/>
</dbReference>
<reference evidence="1" key="1">
    <citation type="journal article" date="2019" name="MBio">
        <title>Virus Genomes from Deep Sea Sediments Expand the Ocean Megavirome and Support Independent Origins of Viral Gigantism.</title>
        <authorList>
            <person name="Backstrom D."/>
            <person name="Yutin N."/>
            <person name="Jorgensen S.L."/>
            <person name="Dharamshi J."/>
            <person name="Homa F."/>
            <person name="Zaremba-Niedwiedzka K."/>
            <person name="Spang A."/>
            <person name="Wolf Y.I."/>
            <person name="Koonin E.V."/>
            <person name="Ettema T.J."/>
        </authorList>
    </citation>
    <scope>NUCLEOTIDE SEQUENCE</scope>
</reference>
<gene>
    <name evidence="1" type="ORF">LCPAC403_00500</name>
</gene>
<evidence type="ECO:0000313" key="1">
    <source>
        <dbReference type="EMBL" id="QBK92916.1"/>
    </source>
</evidence>
<name>A0A481ZBA0_9VIRU</name>
<protein>
    <submittedName>
        <fullName evidence="1">Uncharacterized protein</fullName>
    </submittedName>
</protein>